<feature type="compositionally biased region" description="Low complexity" evidence="1">
    <location>
        <begin position="161"/>
        <end position="181"/>
    </location>
</feature>
<evidence type="ECO:0000256" key="1">
    <source>
        <dbReference type="SAM" id="MobiDB-lite"/>
    </source>
</evidence>
<gene>
    <name evidence="2" type="ORF">FH969_07090</name>
</gene>
<proteinExistence type="predicted"/>
<dbReference type="InterPro" id="IPR036866">
    <property type="entry name" value="RibonucZ/Hydroxyglut_hydro"/>
</dbReference>
<name>A0A5C5BBG2_9MICO</name>
<accession>A0A5C5BBG2</accession>
<evidence type="ECO:0000313" key="2">
    <source>
        <dbReference type="EMBL" id="TNU74880.1"/>
    </source>
</evidence>
<keyword evidence="3" id="KW-1185">Reference proteome</keyword>
<organism evidence="2 3">
    <name type="scientific">Miniimonas arenae</name>
    <dbReference type="NCBI Taxonomy" id="676201"/>
    <lineage>
        <taxon>Bacteria</taxon>
        <taxon>Bacillati</taxon>
        <taxon>Actinomycetota</taxon>
        <taxon>Actinomycetes</taxon>
        <taxon>Micrococcales</taxon>
        <taxon>Beutenbergiaceae</taxon>
        <taxon>Miniimonas</taxon>
    </lineage>
</organism>
<comment type="caution">
    <text evidence="2">The sequence shown here is derived from an EMBL/GenBank/DDBJ whole genome shotgun (WGS) entry which is preliminary data.</text>
</comment>
<keyword evidence="2" id="KW-0378">Hydrolase</keyword>
<dbReference type="GO" id="GO:0016787">
    <property type="term" value="F:hydrolase activity"/>
    <property type="evidence" value="ECO:0007669"/>
    <property type="project" value="UniProtKB-KW"/>
</dbReference>
<dbReference type="EMBL" id="VENP01000020">
    <property type="protein sequence ID" value="TNU74880.1"/>
    <property type="molecule type" value="Genomic_DNA"/>
</dbReference>
<dbReference type="AlphaFoldDB" id="A0A5C5BBG2"/>
<sequence length="301" mass="31274">MPPVRPERLEPPARPDALAWLGHATCVLDVGGVRLVTDPLLGAHAGMLRRLGGIAPSAEDWSGADAVLVSHLHHDHAHVASLRSTHAVVLSAPANARWLGQRGLPTRGLGPEEWWRPSWAPQVAVRAVHAVHGHRPMPHRPNATVGFLVVRDAPGDDDAAKGGSASGTNAPGAGSPSGASGASADGALRIWFAGDTELYPEMAHLPDVAGGPIDLALVPIGGWGPRLSGGHMDPTQAAHACALVGARRAVPVHWGTLHAPLGRNLPRGWMEHGGAAFEAAVRREAPDCEPVVLAPGERLAL</sequence>
<evidence type="ECO:0000313" key="3">
    <source>
        <dbReference type="Proteomes" id="UP000313849"/>
    </source>
</evidence>
<dbReference type="PANTHER" id="PTHR43546:SF3">
    <property type="entry name" value="UPF0173 METAL-DEPENDENT HYDROLASE MJ1163"/>
    <property type="match status" value="1"/>
</dbReference>
<dbReference type="Pfam" id="PF13483">
    <property type="entry name" value="Lactamase_B_3"/>
    <property type="match status" value="1"/>
</dbReference>
<dbReference type="Gene3D" id="3.60.15.10">
    <property type="entry name" value="Ribonuclease Z/Hydroxyacylglutathione hydrolase-like"/>
    <property type="match status" value="1"/>
</dbReference>
<dbReference type="InterPro" id="IPR050114">
    <property type="entry name" value="UPF0173_UPF0282_UlaG_hydrolase"/>
</dbReference>
<feature type="region of interest" description="Disordered" evidence="1">
    <location>
        <begin position="156"/>
        <end position="181"/>
    </location>
</feature>
<dbReference type="Proteomes" id="UP000313849">
    <property type="component" value="Unassembled WGS sequence"/>
</dbReference>
<protein>
    <submittedName>
        <fullName evidence="2">MBL fold metallo-hydrolase</fullName>
    </submittedName>
</protein>
<dbReference type="OrthoDB" id="9789133at2"/>
<reference evidence="2 3" key="1">
    <citation type="submission" date="2019-06" db="EMBL/GenBank/DDBJ databases">
        <title>Draft genome sequence of Miniimonas arenae KCTC 19750T isolated from sea sand.</title>
        <authorList>
            <person name="Park S.-J."/>
        </authorList>
    </citation>
    <scope>NUCLEOTIDE SEQUENCE [LARGE SCALE GENOMIC DNA]</scope>
    <source>
        <strain evidence="2 3">KCTC 19750</strain>
    </source>
</reference>
<dbReference type="PANTHER" id="PTHR43546">
    <property type="entry name" value="UPF0173 METAL-DEPENDENT HYDROLASE MJ1163-RELATED"/>
    <property type="match status" value="1"/>
</dbReference>
<dbReference type="SUPFAM" id="SSF56281">
    <property type="entry name" value="Metallo-hydrolase/oxidoreductase"/>
    <property type="match status" value="1"/>
</dbReference>